<reference evidence="6 7" key="1">
    <citation type="submission" date="2017-10" db="EMBL/GenBank/DDBJ databases">
        <title>Sequencing the genomes of 1000 actinobacteria strains.</title>
        <authorList>
            <person name="Klenk H.-P."/>
        </authorList>
    </citation>
    <scope>NUCLEOTIDE SEQUENCE [LARGE SCALE GENOMIC DNA]</scope>
    <source>
        <strain evidence="6 7">DSM 15597</strain>
    </source>
</reference>
<dbReference type="SUPFAM" id="SSF51569">
    <property type="entry name" value="Aldolase"/>
    <property type="match status" value="1"/>
</dbReference>
<dbReference type="PANTHER" id="PTHR30246:SF1">
    <property type="entry name" value="2-DEHYDRO-3-DEOXY-6-PHOSPHOGALACTONATE ALDOLASE-RELATED"/>
    <property type="match status" value="1"/>
</dbReference>
<keyword evidence="5" id="KW-0119">Carbohydrate metabolism</keyword>
<gene>
    <name evidence="6" type="ORF">ATK74_2425</name>
</gene>
<keyword evidence="7" id="KW-1185">Reference proteome</keyword>
<dbReference type="Pfam" id="PF01081">
    <property type="entry name" value="Aldolase"/>
    <property type="match status" value="1"/>
</dbReference>
<comment type="subunit">
    <text evidence="3">Homotrimer.</text>
</comment>
<proteinExistence type="inferred from homology"/>
<accession>A0A2A9CTZ2</accession>
<protein>
    <submittedName>
        <fullName evidence="6">2-dehydro-3-deoxyphosphogluconate aldolase/(4S)-4-hydroxy-2-oxoglutarate aldolase</fullName>
    </submittedName>
</protein>
<dbReference type="InterPro" id="IPR013785">
    <property type="entry name" value="Aldolase_TIM"/>
</dbReference>
<keyword evidence="4" id="KW-0456">Lyase</keyword>
<comment type="caution">
    <text evidence="6">The sequence shown here is derived from an EMBL/GenBank/DDBJ whole genome shotgun (WGS) entry which is preliminary data.</text>
</comment>
<dbReference type="Gene3D" id="3.20.20.70">
    <property type="entry name" value="Aldolase class I"/>
    <property type="match status" value="1"/>
</dbReference>
<comment type="similarity">
    <text evidence="2">Belongs to the KHG/KDPG aldolase family.</text>
</comment>
<evidence type="ECO:0000256" key="4">
    <source>
        <dbReference type="ARBA" id="ARBA00023239"/>
    </source>
</evidence>
<name>A0A2A9CTZ2_9ACTN</name>
<evidence type="ECO:0000256" key="5">
    <source>
        <dbReference type="ARBA" id="ARBA00023277"/>
    </source>
</evidence>
<evidence type="ECO:0000313" key="6">
    <source>
        <dbReference type="EMBL" id="PFG17848.1"/>
    </source>
</evidence>
<dbReference type="RefSeq" id="WP_169923840.1">
    <property type="nucleotide sequence ID" value="NZ_PDJC01000001.1"/>
</dbReference>
<dbReference type="InterPro" id="IPR000887">
    <property type="entry name" value="Aldlse_KDPG_KHG"/>
</dbReference>
<evidence type="ECO:0000256" key="2">
    <source>
        <dbReference type="ARBA" id="ARBA00006906"/>
    </source>
</evidence>
<evidence type="ECO:0000313" key="7">
    <source>
        <dbReference type="Proteomes" id="UP000226079"/>
    </source>
</evidence>
<comment type="pathway">
    <text evidence="1">Carbohydrate acid metabolism.</text>
</comment>
<organism evidence="6 7">
    <name type="scientific">Propionicimonas paludicola</name>
    <dbReference type="NCBI Taxonomy" id="185243"/>
    <lineage>
        <taxon>Bacteria</taxon>
        <taxon>Bacillati</taxon>
        <taxon>Actinomycetota</taxon>
        <taxon>Actinomycetes</taxon>
        <taxon>Propionibacteriales</taxon>
        <taxon>Nocardioidaceae</taxon>
        <taxon>Propionicimonas</taxon>
    </lineage>
</organism>
<dbReference type="GO" id="GO:0016829">
    <property type="term" value="F:lyase activity"/>
    <property type="evidence" value="ECO:0007669"/>
    <property type="project" value="UniProtKB-KW"/>
</dbReference>
<evidence type="ECO:0000256" key="1">
    <source>
        <dbReference type="ARBA" id="ARBA00004761"/>
    </source>
</evidence>
<dbReference type="EMBL" id="PDJC01000001">
    <property type="protein sequence ID" value="PFG17848.1"/>
    <property type="molecule type" value="Genomic_DNA"/>
</dbReference>
<sequence length="200" mass="20475">MPAPLRLPGRHQVVLSLPAVGIDELLPAAEVLAQEGFLAWAVSVEELAALPALLHGFGRRALIGVSGVESADQVREAADAGAGFVSSDFVLPELVSVRPELPVVLGGLTPTELRAGLGAGAAAVQVTPAGAYRGEVQALPAMLGFPMLIASGTLNPDRASAWLAAGAAAVWPQQLIGAELVSAATLGGLRSLLRDWRLND</sequence>
<dbReference type="Proteomes" id="UP000226079">
    <property type="component" value="Unassembled WGS sequence"/>
</dbReference>
<dbReference type="PANTHER" id="PTHR30246">
    <property type="entry name" value="2-KETO-3-DEOXY-6-PHOSPHOGLUCONATE ALDOLASE"/>
    <property type="match status" value="1"/>
</dbReference>
<evidence type="ECO:0000256" key="3">
    <source>
        <dbReference type="ARBA" id="ARBA00011233"/>
    </source>
</evidence>
<dbReference type="AlphaFoldDB" id="A0A2A9CTZ2"/>